<sequence length="102" mass="11437">AGAYRLGPHVDRTLTVANGIQTSINMRLGRLTCALLELYNPRTAPCSCARIPFVTRKGPVDSLSKAFERAIERLERPIRGDCKCFAIERAIDRAERFTSRDD</sequence>
<keyword evidence="2" id="KW-1185">Reference proteome</keyword>
<evidence type="ECO:0000313" key="2">
    <source>
        <dbReference type="Proteomes" id="UP000027456"/>
    </source>
</evidence>
<dbReference type="HOGENOM" id="CLU_2284239_0_0_1"/>
<comment type="caution">
    <text evidence="1">The sequence shown here is derived from an EMBL/GenBank/DDBJ whole genome shotgun (WGS) entry which is preliminary data.</text>
</comment>
<name>A0A074S439_9AGAM</name>
<organism evidence="1 2">
    <name type="scientific">Rhizoctonia solani 123E</name>
    <dbReference type="NCBI Taxonomy" id="1423351"/>
    <lineage>
        <taxon>Eukaryota</taxon>
        <taxon>Fungi</taxon>
        <taxon>Dikarya</taxon>
        <taxon>Basidiomycota</taxon>
        <taxon>Agaricomycotina</taxon>
        <taxon>Agaricomycetes</taxon>
        <taxon>Cantharellales</taxon>
        <taxon>Ceratobasidiaceae</taxon>
        <taxon>Rhizoctonia</taxon>
    </lineage>
</organism>
<gene>
    <name evidence="1" type="ORF">V565_355430</name>
</gene>
<feature type="non-terminal residue" evidence="1">
    <location>
        <position position="102"/>
    </location>
</feature>
<dbReference type="Proteomes" id="UP000027456">
    <property type="component" value="Unassembled WGS sequence"/>
</dbReference>
<dbReference type="EMBL" id="AZST01002622">
    <property type="protein sequence ID" value="KEP44887.1"/>
    <property type="molecule type" value="Genomic_DNA"/>
</dbReference>
<feature type="non-terminal residue" evidence="1">
    <location>
        <position position="1"/>
    </location>
</feature>
<reference evidence="1 2" key="1">
    <citation type="submission" date="2013-12" db="EMBL/GenBank/DDBJ databases">
        <authorList>
            <person name="Cubeta M."/>
            <person name="Pakala S."/>
            <person name="Fedorova N."/>
            <person name="Thomas E."/>
            <person name="Dean R."/>
            <person name="Jabaji S."/>
            <person name="Neate S."/>
            <person name="Toda T."/>
            <person name="Tavantzis S."/>
            <person name="Vilgalys R."/>
            <person name="Bharathan N."/>
            <person name="Pakala S."/>
            <person name="Losada L.S."/>
            <person name="Zafar N."/>
            <person name="Nierman W."/>
        </authorList>
    </citation>
    <scope>NUCLEOTIDE SEQUENCE [LARGE SCALE GENOMIC DNA]</scope>
    <source>
        <strain evidence="1 2">123E</strain>
    </source>
</reference>
<protein>
    <submittedName>
        <fullName evidence="1">Uncharacterized protein</fullName>
    </submittedName>
</protein>
<proteinExistence type="predicted"/>
<dbReference type="AlphaFoldDB" id="A0A074S439"/>
<evidence type="ECO:0000313" key="1">
    <source>
        <dbReference type="EMBL" id="KEP44887.1"/>
    </source>
</evidence>
<accession>A0A074S439</accession>